<organism evidence="1 2">
    <name type="scientific">Jaapia argillacea MUCL 33604</name>
    <dbReference type="NCBI Taxonomy" id="933084"/>
    <lineage>
        <taxon>Eukaryota</taxon>
        <taxon>Fungi</taxon>
        <taxon>Dikarya</taxon>
        <taxon>Basidiomycota</taxon>
        <taxon>Agaricomycotina</taxon>
        <taxon>Agaricomycetes</taxon>
        <taxon>Agaricomycetidae</taxon>
        <taxon>Jaapiales</taxon>
        <taxon>Jaapiaceae</taxon>
        <taxon>Jaapia</taxon>
    </lineage>
</organism>
<dbReference type="EMBL" id="KL197735">
    <property type="protein sequence ID" value="KDQ53097.1"/>
    <property type="molecule type" value="Genomic_DNA"/>
</dbReference>
<evidence type="ECO:0000313" key="1">
    <source>
        <dbReference type="EMBL" id="KDQ53097.1"/>
    </source>
</evidence>
<dbReference type="InterPro" id="IPR041078">
    <property type="entry name" value="Plavaka"/>
</dbReference>
<dbReference type="InParanoid" id="A0A067PP71"/>
<protein>
    <submittedName>
        <fullName evidence="1">Uncharacterized protein</fullName>
    </submittedName>
</protein>
<dbReference type="Proteomes" id="UP000027265">
    <property type="component" value="Unassembled WGS sequence"/>
</dbReference>
<dbReference type="AlphaFoldDB" id="A0A067PP71"/>
<keyword evidence="2" id="KW-1185">Reference proteome</keyword>
<reference evidence="2" key="1">
    <citation type="journal article" date="2014" name="Proc. Natl. Acad. Sci. U.S.A.">
        <title>Extensive sampling of basidiomycete genomes demonstrates inadequacy of the white-rot/brown-rot paradigm for wood decay fungi.</title>
        <authorList>
            <person name="Riley R."/>
            <person name="Salamov A.A."/>
            <person name="Brown D.W."/>
            <person name="Nagy L.G."/>
            <person name="Floudas D."/>
            <person name="Held B.W."/>
            <person name="Levasseur A."/>
            <person name="Lombard V."/>
            <person name="Morin E."/>
            <person name="Otillar R."/>
            <person name="Lindquist E.A."/>
            <person name="Sun H."/>
            <person name="LaButti K.M."/>
            <person name="Schmutz J."/>
            <person name="Jabbour D."/>
            <person name="Luo H."/>
            <person name="Baker S.E."/>
            <person name="Pisabarro A.G."/>
            <person name="Walton J.D."/>
            <person name="Blanchette R.A."/>
            <person name="Henrissat B."/>
            <person name="Martin F."/>
            <person name="Cullen D."/>
            <person name="Hibbett D.S."/>
            <person name="Grigoriev I.V."/>
        </authorList>
    </citation>
    <scope>NUCLEOTIDE SEQUENCE [LARGE SCALE GENOMIC DNA]</scope>
    <source>
        <strain evidence="2">MUCL 33604</strain>
    </source>
</reference>
<name>A0A067PP71_9AGAM</name>
<dbReference type="OrthoDB" id="2418900at2759"/>
<proteinExistence type="predicted"/>
<accession>A0A067PP71</accession>
<dbReference type="Pfam" id="PF18759">
    <property type="entry name" value="Plavaka"/>
    <property type="match status" value="1"/>
</dbReference>
<dbReference type="HOGENOM" id="CLU_006344_8_0_1"/>
<feature type="non-terminal residue" evidence="1">
    <location>
        <position position="1"/>
    </location>
</feature>
<sequence length="416" mass="47365">QKLLPEGATLFSVILLSDKTHLSTFSGDKQAWPVYITIRNVDKSVCQSPKRRAIALLGYLPIAKLQCFAKSECSLQGYRVFHYPMKQLLQLLVVASQDRVEMGCCDVYPILAAYITDYPEQCLVSCCKENRCPTCIVAPDQCGELLDSLYCDPVESLKAIHESTTNSRFADEGLREILEPFWVHLPYANVFACITPDLLHQLHKGVFKDHLFKWVSTSCEDEMDAQFMQVPPYQGLQIFKKGISSVTQWTGNEYRQMEKVFVRIISSLHSNEPHIIAASHAILDFICLAHYPSHSTSSLQAMKAALEAFHANKQVFVDLGLRSHFNIPKLHWLQHYVASIINFGSCDSLSTEIYKQLHIDFAKQGYRASNRKAYIQQMIKWLTCREKIRLFQSYLCWIACFEGGGVDLGETFKPEV</sequence>
<evidence type="ECO:0000313" key="2">
    <source>
        <dbReference type="Proteomes" id="UP000027265"/>
    </source>
</evidence>
<gene>
    <name evidence="1" type="ORF">JAAARDRAFT_137388</name>
</gene>